<gene>
    <name evidence="1" type="ORF">PanWU01x14_019110</name>
</gene>
<reference evidence="2" key="1">
    <citation type="submission" date="2016-06" db="EMBL/GenBank/DDBJ databases">
        <title>Parallel loss of symbiosis genes in relatives of nitrogen-fixing non-legume Parasponia.</title>
        <authorList>
            <person name="Van Velzen R."/>
            <person name="Holmer R."/>
            <person name="Bu F."/>
            <person name="Rutten L."/>
            <person name="Van Zeijl A."/>
            <person name="Liu W."/>
            <person name="Santuari L."/>
            <person name="Cao Q."/>
            <person name="Sharma T."/>
            <person name="Shen D."/>
            <person name="Roswanjaya Y."/>
            <person name="Wardhani T."/>
            <person name="Kalhor M.S."/>
            <person name="Jansen J."/>
            <person name="Van den Hoogen J."/>
            <person name="Gungor B."/>
            <person name="Hartog M."/>
            <person name="Hontelez J."/>
            <person name="Verver J."/>
            <person name="Yang W.-C."/>
            <person name="Schijlen E."/>
            <person name="Repin R."/>
            <person name="Schilthuizen M."/>
            <person name="Schranz E."/>
            <person name="Heidstra R."/>
            <person name="Miyata K."/>
            <person name="Fedorova E."/>
            <person name="Kohlen W."/>
            <person name="Bisseling T."/>
            <person name="Smit S."/>
            <person name="Geurts R."/>
        </authorList>
    </citation>
    <scope>NUCLEOTIDE SEQUENCE [LARGE SCALE GENOMIC DNA]</scope>
    <source>
        <strain evidence="2">cv. WU1-14</strain>
    </source>
</reference>
<accession>A0A2P5DZG9</accession>
<protein>
    <submittedName>
        <fullName evidence="1">Uncharacterized protein</fullName>
    </submittedName>
</protein>
<dbReference type="EMBL" id="JXTB01000008">
    <property type="protein sequence ID" value="PON78653.1"/>
    <property type="molecule type" value="Genomic_DNA"/>
</dbReference>
<proteinExistence type="predicted"/>
<dbReference type="Proteomes" id="UP000237105">
    <property type="component" value="Unassembled WGS sequence"/>
</dbReference>
<keyword evidence="2" id="KW-1185">Reference proteome</keyword>
<dbReference type="AlphaFoldDB" id="A0A2P5DZG9"/>
<comment type="caution">
    <text evidence="1">The sequence shown here is derived from an EMBL/GenBank/DDBJ whole genome shotgun (WGS) entry which is preliminary data.</text>
</comment>
<evidence type="ECO:0000313" key="2">
    <source>
        <dbReference type="Proteomes" id="UP000237105"/>
    </source>
</evidence>
<evidence type="ECO:0000313" key="1">
    <source>
        <dbReference type="EMBL" id="PON78653.1"/>
    </source>
</evidence>
<sequence>MMDELQEDGFDRAILKTLEQNLWTWRNDDDKLLHNTLEEQHLPQRSGSIPLDDPHMGGRVQVELGQKKKKQRLVVYLSPCAMRLENPHVLPWLPIPEDSAITYVNQPCVGHIDFIMRLDDL</sequence>
<organism evidence="1 2">
    <name type="scientific">Parasponia andersonii</name>
    <name type="common">Sponia andersonii</name>
    <dbReference type="NCBI Taxonomy" id="3476"/>
    <lineage>
        <taxon>Eukaryota</taxon>
        <taxon>Viridiplantae</taxon>
        <taxon>Streptophyta</taxon>
        <taxon>Embryophyta</taxon>
        <taxon>Tracheophyta</taxon>
        <taxon>Spermatophyta</taxon>
        <taxon>Magnoliopsida</taxon>
        <taxon>eudicotyledons</taxon>
        <taxon>Gunneridae</taxon>
        <taxon>Pentapetalae</taxon>
        <taxon>rosids</taxon>
        <taxon>fabids</taxon>
        <taxon>Rosales</taxon>
        <taxon>Cannabaceae</taxon>
        <taxon>Parasponia</taxon>
    </lineage>
</organism>
<name>A0A2P5DZG9_PARAD</name>